<keyword evidence="2" id="KW-1185">Reference proteome</keyword>
<evidence type="ECO:0008006" key="3">
    <source>
        <dbReference type="Google" id="ProtNLM"/>
    </source>
</evidence>
<protein>
    <recommendedName>
        <fullName evidence="3">F-box domain-containing protein</fullName>
    </recommendedName>
</protein>
<sequence length="360" mass="40510">MRQPCKMPSSVGGGDWVARLSYAPSCEQQLSLLPDCGLDSDPDMSETSTMSESLHSKPNHLPIEVWETIIDHLFDGISPASSQKDLYACCLVCRSWLPRGRYYLYTNVTIRSSSSLEGVVHCLSNAPWLSARITELTLECYPSDPTNRSWVSLAPFRLPKLNSLRELTISGFDFSQRYPNFYQAYRQLPALHLNVSDVECARYSQLTQLAVAVRANNLFVNAQLRWQRSPTLGWGLRPGPLLLGDARFTTFVMSWKEFCIASEHWAVKRSMLDFVRFQISGRTQAVEESDKGIGRDVTVWTRVARLFQDFCKILSEIGGVGGSTRLAVSILTRQPKLLIRHGGFTLSSVHGERLLSPNEK</sequence>
<dbReference type="Proteomes" id="UP000813824">
    <property type="component" value="Unassembled WGS sequence"/>
</dbReference>
<name>A0A8K0UN16_9AGAR</name>
<dbReference type="OrthoDB" id="2977329at2759"/>
<dbReference type="EMBL" id="JAEVFJ010000021">
    <property type="protein sequence ID" value="KAH8097022.1"/>
    <property type="molecule type" value="Genomic_DNA"/>
</dbReference>
<dbReference type="AlphaFoldDB" id="A0A8K0UN16"/>
<gene>
    <name evidence="1" type="ORF">BXZ70DRAFT_306364</name>
</gene>
<evidence type="ECO:0000313" key="1">
    <source>
        <dbReference type="EMBL" id="KAH8097022.1"/>
    </source>
</evidence>
<organism evidence="1 2">
    <name type="scientific">Cristinia sonorae</name>
    <dbReference type="NCBI Taxonomy" id="1940300"/>
    <lineage>
        <taxon>Eukaryota</taxon>
        <taxon>Fungi</taxon>
        <taxon>Dikarya</taxon>
        <taxon>Basidiomycota</taxon>
        <taxon>Agaricomycotina</taxon>
        <taxon>Agaricomycetes</taxon>
        <taxon>Agaricomycetidae</taxon>
        <taxon>Agaricales</taxon>
        <taxon>Pleurotineae</taxon>
        <taxon>Stephanosporaceae</taxon>
        <taxon>Cristinia</taxon>
    </lineage>
</organism>
<comment type="caution">
    <text evidence="1">The sequence shown here is derived from an EMBL/GenBank/DDBJ whole genome shotgun (WGS) entry which is preliminary data.</text>
</comment>
<proteinExistence type="predicted"/>
<accession>A0A8K0UN16</accession>
<evidence type="ECO:0000313" key="2">
    <source>
        <dbReference type="Proteomes" id="UP000813824"/>
    </source>
</evidence>
<reference evidence="1" key="1">
    <citation type="journal article" date="2021" name="New Phytol.">
        <title>Evolutionary innovations through gain and loss of genes in the ectomycorrhizal Boletales.</title>
        <authorList>
            <person name="Wu G."/>
            <person name="Miyauchi S."/>
            <person name="Morin E."/>
            <person name="Kuo A."/>
            <person name="Drula E."/>
            <person name="Varga T."/>
            <person name="Kohler A."/>
            <person name="Feng B."/>
            <person name="Cao Y."/>
            <person name="Lipzen A."/>
            <person name="Daum C."/>
            <person name="Hundley H."/>
            <person name="Pangilinan J."/>
            <person name="Johnson J."/>
            <person name="Barry K."/>
            <person name="LaButti K."/>
            <person name="Ng V."/>
            <person name="Ahrendt S."/>
            <person name="Min B."/>
            <person name="Choi I.G."/>
            <person name="Park H."/>
            <person name="Plett J.M."/>
            <person name="Magnuson J."/>
            <person name="Spatafora J.W."/>
            <person name="Nagy L.G."/>
            <person name="Henrissat B."/>
            <person name="Grigoriev I.V."/>
            <person name="Yang Z.L."/>
            <person name="Xu J."/>
            <person name="Martin F.M."/>
        </authorList>
    </citation>
    <scope>NUCLEOTIDE SEQUENCE</scope>
    <source>
        <strain evidence="1">KKN 215</strain>
    </source>
</reference>